<comment type="caution">
    <text evidence="5">The sequence shown here is derived from an EMBL/GenBank/DDBJ whole genome shotgun (WGS) entry which is preliminary data.</text>
</comment>
<dbReference type="InterPro" id="IPR035965">
    <property type="entry name" value="PAS-like_dom_sf"/>
</dbReference>
<dbReference type="PROSITE" id="PS50887">
    <property type="entry name" value="GGDEF"/>
    <property type="match status" value="1"/>
</dbReference>
<evidence type="ECO:0000259" key="4">
    <source>
        <dbReference type="PROSITE" id="PS50887"/>
    </source>
</evidence>
<reference evidence="5 6" key="1">
    <citation type="submission" date="2018-05" db="EMBL/GenBank/DDBJ databases">
        <title>Vibrio limimaris sp. nov., isolated from marine sediment.</title>
        <authorList>
            <person name="Li C.-M."/>
        </authorList>
    </citation>
    <scope>NUCLEOTIDE SEQUENCE [LARGE SCALE GENOMIC DNA]</scope>
    <source>
        <strain evidence="5 6">E4404</strain>
    </source>
</reference>
<dbReference type="Gene3D" id="3.30.450.20">
    <property type="entry name" value="PAS domain"/>
    <property type="match status" value="1"/>
</dbReference>
<evidence type="ECO:0000313" key="5">
    <source>
        <dbReference type="EMBL" id="PWI33867.1"/>
    </source>
</evidence>
<comment type="catalytic activity">
    <reaction evidence="3">
        <text>2 GTP = 3',3'-c-di-GMP + 2 diphosphate</text>
        <dbReference type="Rhea" id="RHEA:24898"/>
        <dbReference type="ChEBI" id="CHEBI:33019"/>
        <dbReference type="ChEBI" id="CHEBI:37565"/>
        <dbReference type="ChEBI" id="CHEBI:58805"/>
        <dbReference type="EC" id="2.7.7.65"/>
    </reaction>
</comment>
<dbReference type="InterPro" id="IPR050469">
    <property type="entry name" value="Diguanylate_Cyclase"/>
</dbReference>
<dbReference type="Gene3D" id="3.30.70.270">
    <property type="match status" value="1"/>
</dbReference>
<proteinExistence type="predicted"/>
<dbReference type="InterPro" id="IPR000160">
    <property type="entry name" value="GGDEF_dom"/>
</dbReference>
<dbReference type="GO" id="GO:0052621">
    <property type="term" value="F:diguanylate cyclase activity"/>
    <property type="evidence" value="ECO:0007669"/>
    <property type="project" value="UniProtKB-EC"/>
</dbReference>
<evidence type="ECO:0000256" key="1">
    <source>
        <dbReference type="ARBA" id="ARBA00001946"/>
    </source>
</evidence>
<organism evidence="5 6">
    <name type="scientific">Vibrio albus</name>
    <dbReference type="NCBI Taxonomy" id="2200953"/>
    <lineage>
        <taxon>Bacteria</taxon>
        <taxon>Pseudomonadati</taxon>
        <taxon>Pseudomonadota</taxon>
        <taxon>Gammaproteobacteria</taxon>
        <taxon>Vibrionales</taxon>
        <taxon>Vibrionaceae</taxon>
        <taxon>Vibrio</taxon>
    </lineage>
</organism>
<dbReference type="EMBL" id="QFWT01000003">
    <property type="protein sequence ID" value="PWI33867.1"/>
    <property type="molecule type" value="Genomic_DNA"/>
</dbReference>
<evidence type="ECO:0000313" key="6">
    <source>
        <dbReference type="Proteomes" id="UP000245362"/>
    </source>
</evidence>
<dbReference type="PANTHER" id="PTHR45138">
    <property type="entry name" value="REGULATORY COMPONENTS OF SENSORY TRANSDUCTION SYSTEM"/>
    <property type="match status" value="1"/>
</dbReference>
<comment type="cofactor">
    <cofactor evidence="1">
        <name>Mg(2+)</name>
        <dbReference type="ChEBI" id="CHEBI:18420"/>
    </cofactor>
</comment>
<feature type="domain" description="GGDEF" evidence="4">
    <location>
        <begin position="174"/>
        <end position="304"/>
    </location>
</feature>
<dbReference type="FunFam" id="3.30.70.270:FF:000001">
    <property type="entry name" value="Diguanylate cyclase domain protein"/>
    <property type="match status" value="1"/>
</dbReference>
<dbReference type="InterPro" id="IPR043128">
    <property type="entry name" value="Rev_trsase/Diguanyl_cyclase"/>
</dbReference>
<protein>
    <recommendedName>
        <fullName evidence="2">diguanylate cyclase</fullName>
        <ecNumber evidence="2">2.7.7.65</ecNumber>
    </recommendedName>
</protein>
<evidence type="ECO:0000256" key="2">
    <source>
        <dbReference type="ARBA" id="ARBA00012528"/>
    </source>
</evidence>
<evidence type="ECO:0000256" key="3">
    <source>
        <dbReference type="ARBA" id="ARBA00034247"/>
    </source>
</evidence>
<dbReference type="Pfam" id="PF00990">
    <property type="entry name" value="GGDEF"/>
    <property type="match status" value="1"/>
</dbReference>
<dbReference type="Proteomes" id="UP000245362">
    <property type="component" value="Unassembled WGS sequence"/>
</dbReference>
<dbReference type="SUPFAM" id="SSF55073">
    <property type="entry name" value="Nucleotide cyclase"/>
    <property type="match status" value="1"/>
</dbReference>
<name>A0A2U3BAQ7_9VIBR</name>
<dbReference type="RefSeq" id="WP_109319119.1">
    <property type="nucleotide sequence ID" value="NZ_QFWT01000003.1"/>
</dbReference>
<keyword evidence="6" id="KW-1185">Reference proteome</keyword>
<dbReference type="NCBIfam" id="TIGR00254">
    <property type="entry name" value="GGDEF"/>
    <property type="match status" value="1"/>
</dbReference>
<dbReference type="EC" id="2.7.7.65" evidence="2"/>
<gene>
    <name evidence="5" type="ORF">DI392_06610</name>
</gene>
<dbReference type="SMART" id="SM00267">
    <property type="entry name" value="GGDEF"/>
    <property type="match status" value="1"/>
</dbReference>
<dbReference type="InterPro" id="IPR029787">
    <property type="entry name" value="Nucleotide_cyclase"/>
</dbReference>
<accession>A0A2U3BAQ7</accession>
<dbReference type="PANTHER" id="PTHR45138:SF9">
    <property type="entry name" value="DIGUANYLATE CYCLASE DGCM-RELATED"/>
    <property type="match status" value="1"/>
</dbReference>
<dbReference type="CDD" id="cd01949">
    <property type="entry name" value="GGDEF"/>
    <property type="match status" value="1"/>
</dbReference>
<dbReference type="SUPFAM" id="SSF55785">
    <property type="entry name" value="PYP-like sensor domain (PAS domain)"/>
    <property type="match status" value="1"/>
</dbReference>
<sequence length="304" mass="34694">MDKDNKEHEEYAAIISALPDMVFILTESGHYADILGGEDSDFYHDGSPLIGASLFDVLPQDKAEWFLARIRETLEADKLMLFEYSLAVDDVESVDPCSGPAGCLWFEGRVNPLRSLRNGERAVVWVARNITDHYNLLRELRFQSEIDPLSGALNRRKLFEHLKEDLYAYQRYEENYCFLLLDIDDFKQINDTWGHQCGDEAIQYLVSECRSELRYTDVIGRLGGDEFAIIHKYVSQGSPQALAERIMQVVRGISAKHELDFNLSISIGISVFHESDIDVNGIYRRADLAVYQAKDNGKNGYCMN</sequence>
<dbReference type="OrthoDB" id="9812260at2"/>
<dbReference type="AlphaFoldDB" id="A0A2U3BAQ7"/>